<reference evidence="1 2" key="1">
    <citation type="journal article" date="2019" name="BMC Genomics">
        <title>New insights from Opisthorchis felineus genome: update on genomics of the epidemiologically important liver flukes.</title>
        <authorList>
            <person name="Ershov N.I."/>
            <person name="Mordvinov V.A."/>
            <person name="Prokhortchouk E.B."/>
            <person name="Pakharukova M.Y."/>
            <person name="Gunbin K.V."/>
            <person name="Ustyantsev K."/>
            <person name="Genaev M.A."/>
            <person name="Blinov A.G."/>
            <person name="Mazur A."/>
            <person name="Boulygina E."/>
            <person name="Tsygankova S."/>
            <person name="Khrameeva E."/>
            <person name="Chekanov N."/>
            <person name="Fan G."/>
            <person name="Xiao A."/>
            <person name="Zhang H."/>
            <person name="Xu X."/>
            <person name="Yang H."/>
            <person name="Solovyev V."/>
            <person name="Lee S.M."/>
            <person name="Liu X."/>
            <person name="Afonnikov D.A."/>
            <person name="Skryabin K.G."/>
        </authorList>
    </citation>
    <scope>NUCLEOTIDE SEQUENCE [LARGE SCALE GENOMIC DNA]</scope>
    <source>
        <strain evidence="1">AK-0245</strain>
        <tissue evidence="1">Whole organism</tissue>
    </source>
</reference>
<comment type="caution">
    <text evidence="1">The sequence shown here is derived from an EMBL/GenBank/DDBJ whole genome shotgun (WGS) entry which is preliminary data.</text>
</comment>
<keyword evidence="2" id="KW-1185">Reference proteome</keyword>
<organism evidence="1 2">
    <name type="scientific">Opisthorchis felineus</name>
    <dbReference type="NCBI Taxonomy" id="147828"/>
    <lineage>
        <taxon>Eukaryota</taxon>
        <taxon>Metazoa</taxon>
        <taxon>Spiralia</taxon>
        <taxon>Lophotrochozoa</taxon>
        <taxon>Platyhelminthes</taxon>
        <taxon>Trematoda</taxon>
        <taxon>Digenea</taxon>
        <taxon>Opisthorchiida</taxon>
        <taxon>Opisthorchiata</taxon>
        <taxon>Opisthorchiidae</taxon>
        <taxon>Opisthorchis</taxon>
    </lineage>
</organism>
<name>A0A4S2L770_OPIFE</name>
<dbReference type="Proteomes" id="UP000308267">
    <property type="component" value="Unassembled WGS sequence"/>
</dbReference>
<dbReference type="EMBL" id="SJOL01009213">
    <property type="protein sequence ID" value="TGZ58609.1"/>
    <property type="molecule type" value="Genomic_DNA"/>
</dbReference>
<evidence type="ECO:0000313" key="1">
    <source>
        <dbReference type="EMBL" id="TGZ58610.1"/>
    </source>
</evidence>
<dbReference type="EMBL" id="SJOL01009213">
    <property type="protein sequence ID" value="TGZ58610.1"/>
    <property type="molecule type" value="Genomic_DNA"/>
</dbReference>
<accession>A0A4S2L770</accession>
<dbReference type="AlphaFoldDB" id="A0A4S2L770"/>
<evidence type="ECO:0000313" key="2">
    <source>
        <dbReference type="Proteomes" id="UP000308267"/>
    </source>
</evidence>
<gene>
    <name evidence="1" type="ORF">CRM22_009545</name>
</gene>
<sequence length="102" mass="11644">MEPATVGKDQLALLTVPWRKNNSTLNAVQQLFSRKPSVVHFEDFLRLKKTGRSNESSNYFGLPTLRGTATNFYLLLNDSQKLKPHLPFFAPPCLLHYVQVKL</sequence>
<protein>
    <submittedName>
        <fullName evidence="1">Uncharacterized protein</fullName>
    </submittedName>
</protein>
<proteinExistence type="predicted"/>